<sequence>MILILLIVAEFDHESGVPVDLGDDVDGADGSDMFTTPNAEIKKETRAVSKTPKQKTGTIKLL</sequence>
<feature type="region of interest" description="Disordered" evidence="1">
    <location>
        <begin position="43"/>
        <end position="62"/>
    </location>
</feature>
<evidence type="ECO:0000256" key="2">
    <source>
        <dbReference type="SAM" id="SignalP"/>
    </source>
</evidence>
<dbReference type="EMBL" id="JAIWYP010000003">
    <property type="protein sequence ID" value="KAH3852793.1"/>
    <property type="molecule type" value="Genomic_DNA"/>
</dbReference>
<feature type="chain" id="PRO_5038691569" evidence="2">
    <location>
        <begin position="17"/>
        <end position="62"/>
    </location>
</feature>
<proteinExistence type="predicted"/>
<organism evidence="3 4">
    <name type="scientific">Dreissena polymorpha</name>
    <name type="common">Zebra mussel</name>
    <name type="synonym">Mytilus polymorpha</name>
    <dbReference type="NCBI Taxonomy" id="45954"/>
    <lineage>
        <taxon>Eukaryota</taxon>
        <taxon>Metazoa</taxon>
        <taxon>Spiralia</taxon>
        <taxon>Lophotrochozoa</taxon>
        <taxon>Mollusca</taxon>
        <taxon>Bivalvia</taxon>
        <taxon>Autobranchia</taxon>
        <taxon>Heteroconchia</taxon>
        <taxon>Euheterodonta</taxon>
        <taxon>Imparidentia</taxon>
        <taxon>Neoheterodontei</taxon>
        <taxon>Myida</taxon>
        <taxon>Dreissenoidea</taxon>
        <taxon>Dreissenidae</taxon>
        <taxon>Dreissena</taxon>
    </lineage>
</organism>
<keyword evidence="4" id="KW-1185">Reference proteome</keyword>
<gene>
    <name evidence="3" type="ORF">DPMN_095313</name>
</gene>
<accession>A0A9D4R3F5</accession>
<comment type="caution">
    <text evidence="3">The sequence shown here is derived from an EMBL/GenBank/DDBJ whole genome shotgun (WGS) entry which is preliminary data.</text>
</comment>
<evidence type="ECO:0000313" key="4">
    <source>
        <dbReference type="Proteomes" id="UP000828390"/>
    </source>
</evidence>
<protein>
    <submittedName>
        <fullName evidence="3">Uncharacterized protein</fullName>
    </submittedName>
</protein>
<dbReference type="AlphaFoldDB" id="A0A9D4R3F5"/>
<reference evidence="3" key="2">
    <citation type="submission" date="2020-11" db="EMBL/GenBank/DDBJ databases">
        <authorList>
            <person name="McCartney M.A."/>
            <person name="Auch B."/>
            <person name="Kono T."/>
            <person name="Mallez S."/>
            <person name="Becker A."/>
            <person name="Gohl D.M."/>
            <person name="Silverstein K.A.T."/>
            <person name="Koren S."/>
            <person name="Bechman K.B."/>
            <person name="Herman A."/>
            <person name="Abrahante J.E."/>
            <person name="Garbe J."/>
        </authorList>
    </citation>
    <scope>NUCLEOTIDE SEQUENCE</scope>
    <source>
        <strain evidence="3">Duluth1</strain>
        <tissue evidence="3">Whole animal</tissue>
    </source>
</reference>
<name>A0A9D4R3F5_DREPO</name>
<keyword evidence="2" id="KW-0732">Signal</keyword>
<evidence type="ECO:0000256" key="1">
    <source>
        <dbReference type="SAM" id="MobiDB-lite"/>
    </source>
</evidence>
<reference evidence="3" key="1">
    <citation type="journal article" date="2019" name="bioRxiv">
        <title>The Genome of the Zebra Mussel, Dreissena polymorpha: A Resource for Invasive Species Research.</title>
        <authorList>
            <person name="McCartney M.A."/>
            <person name="Auch B."/>
            <person name="Kono T."/>
            <person name="Mallez S."/>
            <person name="Zhang Y."/>
            <person name="Obille A."/>
            <person name="Becker A."/>
            <person name="Abrahante J.E."/>
            <person name="Garbe J."/>
            <person name="Badalamenti J.P."/>
            <person name="Herman A."/>
            <person name="Mangelson H."/>
            <person name="Liachko I."/>
            <person name="Sullivan S."/>
            <person name="Sone E.D."/>
            <person name="Koren S."/>
            <person name="Silverstein K.A.T."/>
            <person name="Beckman K.B."/>
            <person name="Gohl D.M."/>
        </authorList>
    </citation>
    <scope>NUCLEOTIDE SEQUENCE</scope>
    <source>
        <strain evidence="3">Duluth1</strain>
        <tissue evidence="3">Whole animal</tissue>
    </source>
</reference>
<dbReference type="Proteomes" id="UP000828390">
    <property type="component" value="Unassembled WGS sequence"/>
</dbReference>
<evidence type="ECO:0000313" key="3">
    <source>
        <dbReference type="EMBL" id="KAH3852793.1"/>
    </source>
</evidence>
<feature type="signal peptide" evidence="2">
    <location>
        <begin position="1"/>
        <end position="16"/>
    </location>
</feature>